<evidence type="ECO:0000313" key="2">
    <source>
        <dbReference type="Proteomes" id="UP001224775"/>
    </source>
</evidence>
<proteinExistence type="predicted"/>
<protein>
    <submittedName>
        <fullName evidence="1">Metal-dependent phosphohydrolase</fullName>
    </submittedName>
</protein>
<dbReference type="EMBL" id="JATAAI010000037">
    <property type="protein sequence ID" value="KAK1734663.1"/>
    <property type="molecule type" value="Genomic_DNA"/>
</dbReference>
<dbReference type="SUPFAM" id="SSF109604">
    <property type="entry name" value="HD-domain/PDEase-like"/>
    <property type="match status" value="1"/>
</dbReference>
<name>A0AAD8XVX7_9STRA</name>
<dbReference type="InterPro" id="IPR009218">
    <property type="entry name" value="HD_phosphohydro"/>
</dbReference>
<reference evidence="1" key="1">
    <citation type="submission" date="2023-06" db="EMBL/GenBank/DDBJ databases">
        <title>Survivors Of The Sea: Transcriptome response of Skeletonema marinoi to long-term dormancy.</title>
        <authorList>
            <person name="Pinder M.I.M."/>
            <person name="Kourtchenko O."/>
            <person name="Robertson E.K."/>
            <person name="Larsson T."/>
            <person name="Maumus F."/>
            <person name="Osuna-Cruz C.M."/>
            <person name="Vancaester E."/>
            <person name="Stenow R."/>
            <person name="Vandepoele K."/>
            <person name="Ploug H."/>
            <person name="Bruchert V."/>
            <person name="Godhe A."/>
            <person name="Topel M."/>
        </authorList>
    </citation>
    <scope>NUCLEOTIDE SEQUENCE</scope>
    <source>
        <strain evidence="1">R05AC</strain>
    </source>
</reference>
<evidence type="ECO:0000313" key="1">
    <source>
        <dbReference type="EMBL" id="KAK1734663.1"/>
    </source>
</evidence>
<dbReference type="AlphaFoldDB" id="A0AAD8XVX7"/>
<organism evidence="1 2">
    <name type="scientific">Skeletonema marinoi</name>
    <dbReference type="NCBI Taxonomy" id="267567"/>
    <lineage>
        <taxon>Eukaryota</taxon>
        <taxon>Sar</taxon>
        <taxon>Stramenopiles</taxon>
        <taxon>Ochrophyta</taxon>
        <taxon>Bacillariophyta</taxon>
        <taxon>Coscinodiscophyceae</taxon>
        <taxon>Thalassiosirophycidae</taxon>
        <taxon>Thalassiosirales</taxon>
        <taxon>Skeletonemataceae</taxon>
        <taxon>Skeletonema</taxon>
        <taxon>Skeletonema marinoi-dohrnii complex</taxon>
    </lineage>
</organism>
<dbReference type="PANTHER" id="PTHR21174:SF0">
    <property type="entry name" value="HD PHOSPHOHYDROLASE FAMILY PROTEIN-RELATED"/>
    <property type="match status" value="1"/>
</dbReference>
<dbReference type="PIRSF" id="PIRSF035170">
    <property type="entry name" value="HD_phosphohydro"/>
    <property type="match status" value="1"/>
</dbReference>
<comment type="caution">
    <text evidence="1">The sequence shown here is derived from an EMBL/GenBank/DDBJ whole genome shotgun (WGS) entry which is preliminary data.</text>
</comment>
<accession>A0AAD8XVX7</accession>
<dbReference type="Proteomes" id="UP001224775">
    <property type="component" value="Unassembled WGS sequence"/>
</dbReference>
<sequence>MMMEQSLRNRWKPSVTCLINELGMSSSSTITIDRERLQELDALSQSWLEKISQLYAEPHRAYHNMTHVQDVIASLDFLLDGEDSSIDAHTTCEKAILILAAFFHDVIYNPKSSTNEKDSADLFLQFASELGYQRDDNDEQPCTQQHIRNCIMVMQIEECIIATATHISSAGIAHETQNHTLATFLDADMSILGKDVEIYDKYAGCIRREYEFRADILESFLPILDEDAASTTATTPVKKHSFIYATDKGRLQWEEQARSNLKNEIEMLRRGVIPCEIQKHG</sequence>
<keyword evidence="2" id="KW-1185">Reference proteome</keyword>
<gene>
    <name evidence="1" type="ORF">QTG54_014536</name>
</gene>
<dbReference type="Gene3D" id="1.10.472.50">
    <property type="entry name" value="HD-domain/PDEase-like"/>
    <property type="match status" value="1"/>
</dbReference>
<dbReference type="PANTHER" id="PTHR21174">
    <property type="match status" value="1"/>
</dbReference>